<reference evidence="1" key="1">
    <citation type="submission" date="2020-03" db="EMBL/GenBank/DDBJ databases">
        <title>The deep terrestrial virosphere.</title>
        <authorList>
            <person name="Holmfeldt K."/>
            <person name="Nilsson E."/>
            <person name="Simone D."/>
            <person name="Lopez-Fernandez M."/>
            <person name="Wu X."/>
            <person name="de Brujin I."/>
            <person name="Lundin D."/>
            <person name="Andersson A."/>
            <person name="Bertilsson S."/>
            <person name="Dopson M."/>
        </authorList>
    </citation>
    <scope>NUCLEOTIDE SEQUENCE</scope>
    <source>
        <strain evidence="1">TM448A07943</strain>
    </source>
</reference>
<evidence type="ECO:0000313" key="1">
    <source>
        <dbReference type="EMBL" id="QJA55252.1"/>
    </source>
</evidence>
<accession>A0A6H2A690</accession>
<gene>
    <name evidence="1" type="ORF">TM448A07943_0009</name>
</gene>
<organism evidence="1">
    <name type="scientific">viral metagenome</name>
    <dbReference type="NCBI Taxonomy" id="1070528"/>
    <lineage>
        <taxon>unclassified sequences</taxon>
        <taxon>metagenomes</taxon>
        <taxon>organismal metagenomes</taxon>
    </lineage>
</organism>
<dbReference type="AlphaFoldDB" id="A0A6H2A690"/>
<name>A0A6H2A690_9ZZZZ</name>
<dbReference type="EMBL" id="MT144581">
    <property type="protein sequence ID" value="QJA55252.1"/>
    <property type="molecule type" value="Genomic_DNA"/>
</dbReference>
<sequence>MIVRKRQFINQFIDIFRRALEQDLEPDEDFETNYIEKGCDIIEQKAKHLKGAIGDEG</sequence>
<protein>
    <submittedName>
        <fullName evidence="1">Uncharacterized protein</fullName>
    </submittedName>
</protein>
<proteinExistence type="predicted"/>